<gene>
    <name evidence="2" type="ORF">S01H4_48554</name>
</gene>
<dbReference type="Pfam" id="PF13426">
    <property type="entry name" value="PAS_9"/>
    <property type="match status" value="1"/>
</dbReference>
<dbReference type="InterPro" id="IPR035965">
    <property type="entry name" value="PAS-like_dom_sf"/>
</dbReference>
<dbReference type="AlphaFoldDB" id="X1B9E6"/>
<feature type="non-terminal residue" evidence="2">
    <location>
        <position position="276"/>
    </location>
</feature>
<evidence type="ECO:0000313" key="2">
    <source>
        <dbReference type="EMBL" id="GAG92409.1"/>
    </source>
</evidence>
<dbReference type="Gene3D" id="3.30.450.20">
    <property type="entry name" value="PAS domain"/>
    <property type="match status" value="1"/>
</dbReference>
<dbReference type="PANTHER" id="PTHR44757">
    <property type="entry name" value="DIGUANYLATE CYCLASE DGCP"/>
    <property type="match status" value="1"/>
</dbReference>
<dbReference type="CDD" id="cd00130">
    <property type="entry name" value="PAS"/>
    <property type="match status" value="1"/>
</dbReference>
<dbReference type="EMBL" id="BART01027383">
    <property type="protein sequence ID" value="GAG92409.1"/>
    <property type="molecule type" value="Genomic_DNA"/>
</dbReference>
<feature type="non-terminal residue" evidence="2">
    <location>
        <position position="1"/>
    </location>
</feature>
<reference evidence="2" key="1">
    <citation type="journal article" date="2014" name="Front. Microbiol.">
        <title>High frequency of phylogenetically diverse reductive dehalogenase-homologous genes in deep subseafloor sedimentary metagenomes.</title>
        <authorList>
            <person name="Kawai M."/>
            <person name="Futagami T."/>
            <person name="Toyoda A."/>
            <person name="Takaki Y."/>
            <person name="Nishi S."/>
            <person name="Hori S."/>
            <person name="Arai W."/>
            <person name="Tsubouchi T."/>
            <person name="Morono Y."/>
            <person name="Uchiyama I."/>
            <person name="Ito T."/>
            <person name="Fujiyama A."/>
            <person name="Inagaki F."/>
            <person name="Takami H."/>
        </authorList>
    </citation>
    <scope>NUCLEOTIDE SEQUENCE</scope>
    <source>
        <strain evidence="2">Expedition CK06-06</strain>
    </source>
</reference>
<dbReference type="PANTHER" id="PTHR44757:SF2">
    <property type="entry name" value="BIOFILM ARCHITECTURE MAINTENANCE PROTEIN MBAA"/>
    <property type="match status" value="1"/>
</dbReference>
<dbReference type="PROSITE" id="PS50112">
    <property type="entry name" value="PAS"/>
    <property type="match status" value="1"/>
</dbReference>
<dbReference type="InterPro" id="IPR052155">
    <property type="entry name" value="Biofilm_reg_signaling"/>
</dbReference>
<proteinExistence type="predicted"/>
<accession>X1B9E6</accession>
<name>X1B9E6_9ZZZZ</name>
<sequence length="276" mass="30620">QSILYLGSKDFAAVYLEQLKGSSCCDRLSCSESLQVQHNPPGRIDLILFEAGPSIALSGQSLQDLVHSLREYPTIALTSRDQEHRGIAAVRAGAQGYICIDDIDERTQRIAFDHAKQRHQLLTRLSDTDATVLSILKSINDGVIVVDRNGHVLDINPAARSILDMGPRHQPSLEWVRSFCQLAADGKTVIDHDELPLVKACRGEKFSNQTAVYRAAGQANVVLSINGQGLFDGNQDRVGGVITFRDITDIMRRTVELEKRAQYDELTLLPNRRLFT</sequence>
<dbReference type="SUPFAM" id="SSF55785">
    <property type="entry name" value="PYP-like sensor domain (PAS domain)"/>
    <property type="match status" value="1"/>
</dbReference>
<organism evidence="2">
    <name type="scientific">marine sediment metagenome</name>
    <dbReference type="NCBI Taxonomy" id="412755"/>
    <lineage>
        <taxon>unclassified sequences</taxon>
        <taxon>metagenomes</taxon>
        <taxon>ecological metagenomes</taxon>
    </lineage>
</organism>
<evidence type="ECO:0000259" key="1">
    <source>
        <dbReference type="PROSITE" id="PS50112"/>
    </source>
</evidence>
<comment type="caution">
    <text evidence="2">The sequence shown here is derived from an EMBL/GenBank/DDBJ whole genome shotgun (WGS) entry which is preliminary data.</text>
</comment>
<dbReference type="InterPro" id="IPR000014">
    <property type="entry name" value="PAS"/>
</dbReference>
<feature type="domain" description="PAS" evidence="1">
    <location>
        <begin position="128"/>
        <end position="163"/>
    </location>
</feature>
<protein>
    <recommendedName>
        <fullName evidence="1">PAS domain-containing protein</fullName>
    </recommendedName>
</protein>